<dbReference type="InterPro" id="IPR003593">
    <property type="entry name" value="AAA+_ATPase"/>
</dbReference>
<evidence type="ECO:0000256" key="12">
    <source>
        <dbReference type="SAM" id="MobiDB-lite"/>
    </source>
</evidence>
<keyword evidence="6 11" id="KW-0347">Helicase</keyword>
<dbReference type="PRINTS" id="PR01657">
    <property type="entry name" value="MCMFAMILY"/>
</dbReference>
<dbReference type="GO" id="GO:0017116">
    <property type="term" value="F:single-stranded DNA helicase activity"/>
    <property type="evidence" value="ECO:0007669"/>
    <property type="project" value="TreeGrafter"/>
</dbReference>
<dbReference type="InterPro" id="IPR027417">
    <property type="entry name" value="P-loop_NTPase"/>
</dbReference>
<protein>
    <recommendedName>
        <fullName evidence="11">DNA replication licensing factor MCM3</fullName>
        <ecNumber evidence="11">3.6.4.12</ecNumber>
    </recommendedName>
</protein>
<dbReference type="SUPFAM" id="SSF50249">
    <property type="entry name" value="Nucleic acid-binding proteins"/>
    <property type="match status" value="1"/>
</dbReference>
<dbReference type="InterPro" id="IPR008046">
    <property type="entry name" value="Mcm3"/>
</dbReference>
<dbReference type="SMART" id="SM00350">
    <property type="entry name" value="MCM"/>
    <property type="match status" value="1"/>
</dbReference>
<dbReference type="PROSITE" id="PS00847">
    <property type="entry name" value="MCM_1"/>
    <property type="match status" value="1"/>
</dbReference>
<dbReference type="InterPro" id="IPR027925">
    <property type="entry name" value="MCM_N"/>
</dbReference>
<dbReference type="InterPro" id="IPR033762">
    <property type="entry name" value="MCM_OB"/>
</dbReference>
<dbReference type="Pfam" id="PF14551">
    <property type="entry name" value="MCM_N"/>
    <property type="match status" value="1"/>
</dbReference>
<comment type="function">
    <text evidence="11">Acts as component of the MCM2-7 complex (MCM complex) which is the replicative helicase essential for 'once per cell cycle' DNA replication initiation and elongation in eukaryotic cells. The active ATPase sites in the MCM2-7 ring are formed through the interaction surfaces of two neighboring subunits such that a critical structure of a conserved arginine finger motif is provided in trans relative to the ATP-binding site of the Walker A box of the adjacent subunit. The six ATPase active sites, however, are likely to contribute differentially to the complex helicase activity.</text>
</comment>
<evidence type="ECO:0000256" key="7">
    <source>
        <dbReference type="ARBA" id="ARBA00022840"/>
    </source>
</evidence>
<dbReference type="GO" id="GO:0031261">
    <property type="term" value="C:DNA replication preinitiation complex"/>
    <property type="evidence" value="ECO:0007669"/>
    <property type="project" value="UniProtKB-ARBA"/>
</dbReference>
<dbReference type="InterPro" id="IPR001208">
    <property type="entry name" value="MCM_dom"/>
</dbReference>
<dbReference type="EC" id="3.6.4.12" evidence="11"/>
<evidence type="ECO:0000256" key="1">
    <source>
        <dbReference type="ARBA" id="ARBA00004123"/>
    </source>
</evidence>
<comment type="subunit">
    <text evidence="11">Component of the MCM2-7 complex.</text>
</comment>
<dbReference type="InterPro" id="IPR012340">
    <property type="entry name" value="NA-bd_OB-fold"/>
</dbReference>
<feature type="region of interest" description="Disordered" evidence="12">
    <location>
        <begin position="690"/>
        <end position="830"/>
    </location>
</feature>
<dbReference type="GO" id="GO:0043596">
    <property type="term" value="C:nuclear replication fork"/>
    <property type="evidence" value="ECO:0007669"/>
    <property type="project" value="UniProtKB-ARBA"/>
</dbReference>
<evidence type="ECO:0000259" key="13">
    <source>
        <dbReference type="PROSITE" id="PS50051"/>
    </source>
</evidence>
<accession>A0A2S5B4N5</accession>
<feature type="compositionally biased region" description="Acidic residues" evidence="12">
    <location>
        <begin position="710"/>
        <end position="726"/>
    </location>
</feature>
<keyword evidence="3 11" id="KW-0235">DNA replication</keyword>
<dbReference type="PANTHER" id="PTHR11630">
    <property type="entry name" value="DNA REPLICATION LICENSING FACTOR MCM FAMILY MEMBER"/>
    <property type="match status" value="1"/>
</dbReference>
<feature type="compositionally biased region" description="Basic and acidic residues" evidence="12">
    <location>
        <begin position="800"/>
        <end position="809"/>
    </location>
</feature>
<feature type="compositionally biased region" description="Basic residues" evidence="12">
    <location>
        <begin position="691"/>
        <end position="700"/>
    </location>
</feature>
<evidence type="ECO:0000256" key="5">
    <source>
        <dbReference type="ARBA" id="ARBA00022801"/>
    </source>
</evidence>
<dbReference type="AlphaFoldDB" id="A0A2S5B4N5"/>
<evidence type="ECO:0000313" key="15">
    <source>
        <dbReference type="Proteomes" id="UP000237144"/>
    </source>
</evidence>
<dbReference type="GO" id="GO:0006271">
    <property type="term" value="P:DNA strand elongation involved in DNA replication"/>
    <property type="evidence" value="ECO:0007669"/>
    <property type="project" value="TreeGrafter"/>
</dbReference>
<dbReference type="Pfam" id="PF00493">
    <property type="entry name" value="MCM"/>
    <property type="match status" value="1"/>
</dbReference>
<evidence type="ECO:0000256" key="8">
    <source>
        <dbReference type="ARBA" id="ARBA00023125"/>
    </source>
</evidence>
<comment type="catalytic activity">
    <reaction evidence="11">
        <text>ATP + H2O = ADP + phosphate + H(+)</text>
        <dbReference type="Rhea" id="RHEA:13065"/>
        <dbReference type="ChEBI" id="CHEBI:15377"/>
        <dbReference type="ChEBI" id="CHEBI:15378"/>
        <dbReference type="ChEBI" id="CHEBI:30616"/>
        <dbReference type="ChEBI" id="CHEBI:43474"/>
        <dbReference type="ChEBI" id="CHEBI:456216"/>
        <dbReference type="EC" id="3.6.4.12"/>
    </reaction>
</comment>
<organism evidence="14 15">
    <name type="scientific">Rhodotorula taiwanensis</name>
    <dbReference type="NCBI Taxonomy" id="741276"/>
    <lineage>
        <taxon>Eukaryota</taxon>
        <taxon>Fungi</taxon>
        <taxon>Dikarya</taxon>
        <taxon>Basidiomycota</taxon>
        <taxon>Pucciniomycotina</taxon>
        <taxon>Microbotryomycetes</taxon>
        <taxon>Sporidiobolales</taxon>
        <taxon>Sporidiobolaceae</taxon>
        <taxon>Rhodotorula</taxon>
    </lineage>
</organism>
<keyword evidence="5 11" id="KW-0378">Hydrolase</keyword>
<dbReference type="Gene3D" id="3.30.1640.10">
    <property type="entry name" value="mini-chromosome maintenance (MCM) complex, chain A, domain 1"/>
    <property type="match status" value="1"/>
</dbReference>
<dbReference type="InterPro" id="IPR041562">
    <property type="entry name" value="MCM_lid"/>
</dbReference>
<evidence type="ECO:0000256" key="11">
    <source>
        <dbReference type="RuleBase" id="RU368061"/>
    </source>
</evidence>
<feature type="region of interest" description="Disordered" evidence="12">
    <location>
        <begin position="541"/>
        <end position="565"/>
    </location>
</feature>
<dbReference type="PROSITE" id="PS50051">
    <property type="entry name" value="MCM_2"/>
    <property type="match status" value="1"/>
</dbReference>
<dbReference type="Pfam" id="PF17207">
    <property type="entry name" value="MCM_OB"/>
    <property type="match status" value="1"/>
</dbReference>
<dbReference type="GO" id="GO:0003697">
    <property type="term" value="F:single-stranded DNA binding"/>
    <property type="evidence" value="ECO:0007669"/>
    <property type="project" value="TreeGrafter"/>
</dbReference>
<dbReference type="SUPFAM" id="SSF52540">
    <property type="entry name" value="P-loop containing nucleoside triphosphate hydrolases"/>
    <property type="match status" value="1"/>
</dbReference>
<dbReference type="Gene3D" id="2.40.50.140">
    <property type="entry name" value="Nucleic acid-binding proteins"/>
    <property type="match status" value="1"/>
</dbReference>
<dbReference type="GO" id="GO:0016887">
    <property type="term" value="F:ATP hydrolysis activity"/>
    <property type="evidence" value="ECO:0007669"/>
    <property type="project" value="RHEA"/>
</dbReference>
<evidence type="ECO:0000256" key="10">
    <source>
        <dbReference type="RuleBase" id="RU004070"/>
    </source>
</evidence>
<dbReference type="InterPro" id="IPR018525">
    <property type="entry name" value="MCM_CS"/>
</dbReference>
<keyword evidence="15" id="KW-1185">Reference proteome</keyword>
<evidence type="ECO:0000313" key="14">
    <source>
        <dbReference type="EMBL" id="POY71749.1"/>
    </source>
</evidence>
<dbReference type="EMBL" id="PJQD01000072">
    <property type="protein sequence ID" value="POY71749.1"/>
    <property type="molecule type" value="Genomic_DNA"/>
</dbReference>
<dbReference type="InterPro" id="IPR056575">
    <property type="entry name" value="WH_MCM3_C"/>
</dbReference>
<dbReference type="GO" id="GO:0005524">
    <property type="term" value="F:ATP binding"/>
    <property type="evidence" value="ECO:0007669"/>
    <property type="project" value="UniProtKB-UniRule"/>
</dbReference>
<evidence type="ECO:0000256" key="3">
    <source>
        <dbReference type="ARBA" id="ARBA00022705"/>
    </source>
</evidence>
<dbReference type="GO" id="GO:0006279">
    <property type="term" value="P:premeiotic DNA replication"/>
    <property type="evidence" value="ECO:0007669"/>
    <property type="project" value="UniProtKB-ARBA"/>
</dbReference>
<dbReference type="Gene3D" id="3.40.50.300">
    <property type="entry name" value="P-loop containing nucleotide triphosphate hydrolases"/>
    <property type="match status" value="1"/>
</dbReference>
<proteinExistence type="inferred from homology"/>
<evidence type="ECO:0000256" key="9">
    <source>
        <dbReference type="ARBA" id="ARBA00023242"/>
    </source>
</evidence>
<dbReference type="InterPro" id="IPR031327">
    <property type="entry name" value="MCM"/>
</dbReference>
<feature type="domain" description="MCM C-terminal AAA(+) ATPase" evidence="13">
    <location>
        <begin position="309"/>
        <end position="515"/>
    </location>
</feature>
<keyword evidence="8 10" id="KW-0238">DNA-binding</keyword>
<keyword evidence="4 10" id="KW-0547">Nucleotide-binding</keyword>
<evidence type="ECO:0000256" key="4">
    <source>
        <dbReference type="ARBA" id="ARBA00022741"/>
    </source>
</evidence>
<dbReference type="Pfam" id="PF23191">
    <property type="entry name" value="WHD_MCM3_C"/>
    <property type="match status" value="1"/>
</dbReference>
<sequence length="909" mass="99270">MDPLPLEDDQLTTRTRRFTEFLDLDPGSAQARRMSMAYKPAVRKMCDARERRLVINLDDLRDYDREFCDGLLKEPAAWLPAADAALKDMAINTASDRLAEVVKQETFAVGFKGSFGDHHTTPRTLKSEKLGKLICLEGIVTRCNLVRPKMQQSIHYCPATTNFHTRIYTDRLSSAAASGAPVSSSAYPQTDADNNPLEIEHGLSTFIDHQMMSIQEMPERAPAGQLPRSVEVVLEDDLVDKCKPGDRLQIVGVYRSLGGGASGSAHFKTLIVANNVVLLSAKSGAGIAQQTLSDHDVREIRKVSKRKDAYELLWKSLAPSIYGSDYIKQAMLLLLLGGVEKNLPNGTHLRGDINVLMVGDPSTAKSQMLRFILNTAPLAIATTGRGSSGVGLTAAVTTDKETGDRRLEAGAMVLADRGVVCIDEFDKMSEIDRVAIHEVMEQQTVTIAKAGIHTSLNARCSVVAAANPIYGQYDVHKDPHKNIALPDSLLSRFDLLFIVTDEADEQRDRQISEHVLRMHRYVQPGLEPGAPAFDSLEQHLSVGTEEPAAGTTEANPSPFEKYNPLLHGGLAASTAQSRKKGKKSKAPEVLTIAFVKKYIQYAKSTIQPVLTTEASEHISKAWTNLRNDDAGPNQKRTSPMTVRALETLIRLSTAHAKARLSPDVLEEDAAAAEEILRYALYKEVVKATKPNSKRRKLNKPRRGDKGSGEESSDDGDSESSDDDEDDGRGPKRMDMPGQEKRPSRANPARGARSGARKTASPGAASASGEEEWMLVEQQEREAQAAQQAADDMQDDEDEEAALREAEQERSPSQPPAATVSADKIAAAAPTQSGIDPARFKLFQTRLAAVRKSDEFKDSDEITLNSVVEPLNAGLPVEDLFGRGEVVQLLEALGAQDDSVITFDEGVIYF</sequence>
<comment type="subcellular location">
    <subcellularLocation>
        <location evidence="1 11">Nucleus</location>
    </subcellularLocation>
</comment>
<name>A0A2S5B4N5_9BASI</name>
<comment type="caution">
    <text evidence="14">The sequence shown here is derived from an EMBL/GenBank/DDBJ whole genome shotgun (WGS) entry which is preliminary data.</text>
</comment>
<dbReference type="PANTHER" id="PTHR11630:SF46">
    <property type="entry name" value="DNA REPLICATION LICENSING FACTOR MCM3-RELATED"/>
    <property type="match status" value="1"/>
</dbReference>
<dbReference type="Proteomes" id="UP000237144">
    <property type="component" value="Unassembled WGS sequence"/>
</dbReference>
<dbReference type="GO" id="GO:0005656">
    <property type="term" value="C:nuclear pre-replicative complex"/>
    <property type="evidence" value="ECO:0007669"/>
    <property type="project" value="UniProtKB-ARBA"/>
</dbReference>
<dbReference type="Gene3D" id="2.20.28.10">
    <property type="match status" value="1"/>
</dbReference>
<dbReference type="GO" id="GO:1902975">
    <property type="term" value="P:mitotic DNA replication initiation"/>
    <property type="evidence" value="ECO:0007669"/>
    <property type="project" value="TreeGrafter"/>
</dbReference>
<dbReference type="GO" id="GO:0042555">
    <property type="term" value="C:MCM complex"/>
    <property type="evidence" value="ECO:0007669"/>
    <property type="project" value="UniProtKB-UniRule"/>
</dbReference>
<dbReference type="GO" id="GO:0000727">
    <property type="term" value="P:double-strand break repair via break-induced replication"/>
    <property type="evidence" value="ECO:0007669"/>
    <property type="project" value="TreeGrafter"/>
</dbReference>
<dbReference type="OrthoDB" id="1882346at2759"/>
<evidence type="ECO:0000256" key="2">
    <source>
        <dbReference type="ARBA" id="ARBA00008010"/>
    </source>
</evidence>
<dbReference type="PRINTS" id="PR01659">
    <property type="entry name" value="MCMPROTEIN3"/>
</dbReference>
<comment type="similarity">
    <text evidence="2 10">Belongs to the MCM family.</text>
</comment>
<gene>
    <name evidence="14" type="ORF">BMF94_5110</name>
</gene>
<dbReference type="STRING" id="741276.A0A2S5B4N5"/>
<keyword evidence="7 10" id="KW-0067">ATP-binding</keyword>
<evidence type="ECO:0000256" key="6">
    <source>
        <dbReference type="ARBA" id="ARBA00022806"/>
    </source>
</evidence>
<reference evidence="14 15" key="1">
    <citation type="journal article" date="2018" name="Front. Microbiol.">
        <title>Prospects for Fungal Bioremediation of Acidic Radioactive Waste Sites: Characterization and Genome Sequence of Rhodotorula taiwanensis MD1149.</title>
        <authorList>
            <person name="Tkavc R."/>
            <person name="Matrosova V.Y."/>
            <person name="Grichenko O.E."/>
            <person name="Gostincar C."/>
            <person name="Volpe R.P."/>
            <person name="Klimenkova P."/>
            <person name="Gaidamakova E.K."/>
            <person name="Zhou C.E."/>
            <person name="Stewart B.J."/>
            <person name="Lyman M.G."/>
            <person name="Malfatti S.A."/>
            <person name="Rubinfeld B."/>
            <person name="Courtot M."/>
            <person name="Singh J."/>
            <person name="Dalgard C.L."/>
            <person name="Hamilton T."/>
            <person name="Frey K.G."/>
            <person name="Gunde-Cimerman N."/>
            <person name="Dugan L."/>
            <person name="Daly M.J."/>
        </authorList>
    </citation>
    <scope>NUCLEOTIDE SEQUENCE [LARGE SCALE GENOMIC DNA]</scope>
    <source>
        <strain evidence="14 15">MD1149</strain>
    </source>
</reference>
<keyword evidence="9 11" id="KW-0539">Nucleus</keyword>
<feature type="compositionally biased region" description="Basic and acidic residues" evidence="12">
    <location>
        <begin position="727"/>
        <end position="742"/>
    </location>
</feature>
<dbReference type="SMART" id="SM00382">
    <property type="entry name" value="AAA"/>
    <property type="match status" value="1"/>
</dbReference>
<dbReference type="Pfam" id="PF17855">
    <property type="entry name" value="MCM_lid"/>
    <property type="match status" value="1"/>
</dbReference>